<evidence type="ECO:0000313" key="2">
    <source>
        <dbReference type="Proteomes" id="UP000613768"/>
    </source>
</evidence>
<reference evidence="1 2" key="1">
    <citation type="submission" date="2020-09" db="EMBL/GenBank/DDBJ databases">
        <title>Pseudoxanthomonas sp. CAU 1598 isolated from sand of Yaerae Beach.</title>
        <authorList>
            <person name="Kim W."/>
        </authorList>
    </citation>
    <scope>NUCLEOTIDE SEQUENCE [LARGE SCALE GENOMIC DNA]</scope>
    <source>
        <strain evidence="1 2">CAU 1598</strain>
    </source>
</reference>
<sequence length="69" mass="7559">MILQVESRNPRPMDGAEAERRHLSLLNCLKRMGFYDPVALIAAAGDGAVPLRESQFVDVGPRTPPSSPR</sequence>
<gene>
    <name evidence="1" type="ORF">IFO71_05185</name>
</gene>
<dbReference type="EMBL" id="JACYTR010000007">
    <property type="protein sequence ID" value="MBD8525130.1"/>
    <property type="molecule type" value="Genomic_DNA"/>
</dbReference>
<dbReference type="AlphaFoldDB" id="A0AAW3ZJM9"/>
<accession>A0AAW3ZJM9</accession>
<evidence type="ECO:0000313" key="1">
    <source>
        <dbReference type="EMBL" id="MBD8525130.1"/>
    </source>
</evidence>
<organism evidence="1 2">
    <name type="scientific">Pseudomarimonas arenosa</name>
    <dbReference type="NCBI Taxonomy" id="2774145"/>
    <lineage>
        <taxon>Bacteria</taxon>
        <taxon>Pseudomonadati</taxon>
        <taxon>Pseudomonadota</taxon>
        <taxon>Gammaproteobacteria</taxon>
        <taxon>Lysobacterales</taxon>
        <taxon>Lysobacteraceae</taxon>
        <taxon>Pseudomarimonas</taxon>
    </lineage>
</organism>
<comment type="caution">
    <text evidence="1">The sequence shown here is derived from an EMBL/GenBank/DDBJ whole genome shotgun (WGS) entry which is preliminary data.</text>
</comment>
<protein>
    <submittedName>
        <fullName evidence="1">Uncharacterized protein</fullName>
    </submittedName>
</protein>
<keyword evidence="2" id="KW-1185">Reference proteome</keyword>
<proteinExistence type="predicted"/>
<dbReference type="Proteomes" id="UP000613768">
    <property type="component" value="Unassembled WGS sequence"/>
</dbReference>
<dbReference type="RefSeq" id="WP_192028481.1">
    <property type="nucleotide sequence ID" value="NZ_JACYTR010000007.1"/>
</dbReference>
<name>A0AAW3ZJM9_9GAMM</name>